<dbReference type="AlphaFoldDB" id="Q96Z29"/>
<proteinExistence type="predicted"/>
<dbReference type="KEGG" id="sto:STK_20014"/>
<protein>
    <submittedName>
        <fullName evidence="2">Uncharacterized protein</fullName>
    </submittedName>
</protein>
<reference evidence="3" key="1">
    <citation type="journal article" date="2001" name="DNA Res.">
        <title>Complete genome sequence of an aerobic thermoacidophilic Crenarchaeon, Sulfolobus tokodaii strain7.</title>
        <authorList>
            <person name="Kawarabayasi Y."/>
            <person name="Hino Y."/>
            <person name="Horikawa H."/>
            <person name="Jin-no K."/>
            <person name="Takahashi M."/>
            <person name="Sekine M."/>
            <person name="Baba S."/>
            <person name="Ankai A."/>
            <person name="Kosugi H."/>
            <person name="Hosoyama A."/>
            <person name="Fukui S."/>
            <person name="Nagai Y."/>
            <person name="Nishijima K."/>
            <person name="Otsuka R."/>
            <person name="Nakazawa H."/>
            <person name="Takamiya M."/>
            <person name="Kato Y."/>
            <person name="Yoshizawa T."/>
            <person name="Tanaka T."/>
            <person name="Kudoh Y."/>
            <person name="Yamazaki J."/>
            <person name="Kushida N."/>
            <person name="Oguchi A."/>
            <person name="Aoki K."/>
            <person name="Masuda S."/>
            <person name="Yanagii M."/>
            <person name="Nishimura M."/>
            <person name="Yamagishi A."/>
            <person name="Oshima T."/>
            <person name="Kikuchi H."/>
        </authorList>
    </citation>
    <scope>NUCLEOTIDE SEQUENCE [LARGE SCALE GENOMIC DNA]</scope>
    <source>
        <strain evidence="3">DSM 16993 / JCM 10545 / NBRC 100140 / 7</strain>
    </source>
</reference>
<feature type="transmembrane region" description="Helical" evidence="1">
    <location>
        <begin position="5"/>
        <end position="22"/>
    </location>
</feature>
<keyword evidence="1" id="KW-0472">Membrane</keyword>
<dbReference type="EMBL" id="BA000023">
    <property type="protein sequence ID" value="BAB67097.1"/>
    <property type="molecule type" value="Genomic_DNA"/>
</dbReference>
<evidence type="ECO:0000313" key="3">
    <source>
        <dbReference type="Proteomes" id="UP000001015"/>
    </source>
</evidence>
<accession>Q96Z29</accession>
<keyword evidence="3" id="KW-1185">Reference proteome</keyword>
<gene>
    <name evidence="2" type="ordered locus">STK_20014</name>
    <name evidence="2" type="ORF">STS213</name>
</gene>
<keyword evidence="1" id="KW-0812">Transmembrane</keyword>
<name>Q96Z29_SULTO</name>
<sequence length="52" mass="6432">MKLILYFLVFLIKIYLIILYIIKYMWSYLNGPGFAQFWLMLLFISGKKRFPY</sequence>
<keyword evidence="1" id="KW-1133">Transmembrane helix</keyword>
<organism evidence="2 3">
    <name type="scientific">Sulfurisphaera tokodaii (strain DSM 16993 / JCM 10545 / NBRC 100140 / 7)</name>
    <name type="common">Sulfolobus tokodaii</name>
    <dbReference type="NCBI Taxonomy" id="273063"/>
    <lineage>
        <taxon>Archaea</taxon>
        <taxon>Thermoproteota</taxon>
        <taxon>Thermoprotei</taxon>
        <taxon>Sulfolobales</taxon>
        <taxon>Sulfolobaceae</taxon>
        <taxon>Sulfurisphaera</taxon>
    </lineage>
</organism>
<dbReference type="STRING" id="273063.STK_20014"/>
<evidence type="ECO:0000313" key="2">
    <source>
        <dbReference type="EMBL" id="BAB67097.1"/>
    </source>
</evidence>
<evidence type="ECO:0000256" key="1">
    <source>
        <dbReference type="SAM" id="Phobius"/>
    </source>
</evidence>
<dbReference type="Proteomes" id="UP000001015">
    <property type="component" value="Chromosome"/>
</dbReference>